<protein>
    <submittedName>
        <fullName evidence="2">SPRY domain SOCS box-containing protein</fullName>
    </submittedName>
</protein>
<dbReference type="InterPro" id="IPR003877">
    <property type="entry name" value="SPRY_dom"/>
</dbReference>
<feature type="domain" description="B30.2/SPRY" evidence="1">
    <location>
        <begin position="1"/>
        <end position="196"/>
    </location>
</feature>
<evidence type="ECO:0000259" key="1">
    <source>
        <dbReference type="PROSITE" id="PS50188"/>
    </source>
</evidence>
<dbReference type="AlphaFoldDB" id="A0A1Y3BMT6"/>
<dbReference type="CDD" id="cd12876">
    <property type="entry name" value="SPRY_SOCS3"/>
    <property type="match status" value="1"/>
</dbReference>
<proteinExistence type="predicted"/>
<reference evidence="2 3" key="1">
    <citation type="submission" date="2017-03" db="EMBL/GenBank/DDBJ databases">
        <title>Genome Survey of Euroglyphus maynei.</title>
        <authorList>
            <person name="Arlian L.G."/>
            <person name="Morgan M.S."/>
            <person name="Rider S.D."/>
        </authorList>
    </citation>
    <scope>NUCLEOTIDE SEQUENCE [LARGE SCALE GENOMIC DNA]</scope>
    <source>
        <strain evidence="2">Arlian Lab</strain>
        <tissue evidence="2">Whole body</tissue>
    </source>
</reference>
<dbReference type="InterPro" id="IPR013320">
    <property type="entry name" value="ConA-like_dom_sf"/>
</dbReference>
<dbReference type="SUPFAM" id="SSF49899">
    <property type="entry name" value="Concanavalin A-like lectins/glucanases"/>
    <property type="match status" value="1"/>
</dbReference>
<dbReference type="InterPro" id="IPR043136">
    <property type="entry name" value="B30.2/SPRY_sf"/>
</dbReference>
<comment type="caution">
    <text evidence="2">The sequence shown here is derived from an EMBL/GenBank/DDBJ whole genome shotgun (WGS) entry which is preliminary data.</text>
</comment>
<dbReference type="EMBL" id="MUJZ01009235">
    <property type="protein sequence ID" value="OTF82280.1"/>
    <property type="molecule type" value="Genomic_DNA"/>
</dbReference>
<dbReference type="PANTHER" id="PTHR12245">
    <property type="entry name" value="SPRY DOMAIN CONTAINING SOCS BOX PROTEIN"/>
    <property type="match status" value="1"/>
</dbReference>
<evidence type="ECO:0000313" key="2">
    <source>
        <dbReference type="EMBL" id="OTF82280.1"/>
    </source>
</evidence>
<dbReference type="Gene3D" id="2.60.120.920">
    <property type="match status" value="1"/>
</dbReference>
<name>A0A1Y3BMT6_EURMA</name>
<dbReference type="GO" id="GO:0043161">
    <property type="term" value="P:proteasome-mediated ubiquitin-dependent protein catabolic process"/>
    <property type="evidence" value="ECO:0007669"/>
    <property type="project" value="TreeGrafter"/>
</dbReference>
<dbReference type="PANTHER" id="PTHR12245:SF12">
    <property type="entry name" value="SPRY DOMAIN-CONTAINING SOCS BOX PROTEIN 3"/>
    <property type="match status" value="1"/>
</dbReference>
<dbReference type="Pfam" id="PF00622">
    <property type="entry name" value="SPRY"/>
    <property type="match status" value="1"/>
</dbReference>
<dbReference type="GO" id="GO:0019005">
    <property type="term" value="C:SCF ubiquitin ligase complex"/>
    <property type="evidence" value="ECO:0007669"/>
    <property type="project" value="TreeGrafter"/>
</dbReference>
<dbReference type="SMART" id="SM00449">
    <property type="entry name" value="SPRY"/>
    <property type="match status" value="1"/>
</dbReference>
<keyword evidence="3" id="KW-1185">Reference proteome</keyword>
<organism evidence="2 3">
    <name type="scientific">Euroglyphus maynei</name>
    <name type="common">Mayne's house dust mite</name>
    <dbReference type="NCBI Taxonomy" id="6958"/>
    <lineage>
        <taxon>Eukaryota</taxon>
        <taxon>Metazoa</taxon>
        <taxon>Ecdysozoa</taxon>
        <taxon>Arthropoda</taxon>
        <taxon>Chelicerata</taxon>
        <taxon>Arachnida</taxon>
        <taxon>Acari</taxon>
        <taxon>Acariformes</taxon>
        <taxon>Sarcoptiformes</taxon>
        <taxon>Astigmata</taxon>
        <taxon>Psoroptidia</taxon>
        <taxon>Analgoidea</taxon>
        <taxon>Pyroglyphidae</taxon>
        <taxon>Pyroglyphinae</taxon>
        <taxon>Euroglyphus</taxon>
    </lineage>
</organism>
<dbReference type="InterPro" id="IPR001870">
    <property type="entry name" value="B30.2/SPRY"/>
</dbReference>
<dbReference type="OrthoDB" id="5951542at2759"/>
<dbReference type="Proteomes" id="UP000194236">
    <property type="component" value="Unassembled WGS sequence"/>
</dbReference>
<dbReference type="InterPro" id="IPR050672">
    <property type="entry name" value="FBXO45-Fsn/SPSB_families"/>
</dbReference>
<dbReference type="InterPro" id="IPR035754">
    <property type="entry name" value="SPRY_SPSB3"/>
</dbReference>
<gene>
    <name evidence="2" type="ORF">BLA29_006142</name>
</gene>
<evidence type="ECO:0000313" key="3">
    <source>
        <dbReference type="Proteomes" id="UP000194236"/>
    </source>
</evidence>
<dbReference type="PROSITE" id="PS50188">
    <property type="entry name" value="B302_SPRY"/>
    <property type="match status" value="1"/>
</dbReference>
<accession>A0A1Y3BMT6</accession>
<sequence>MKFITKNSSSRKPLANAFIDDWQWNHDDRSDAVRILNNGHIAYFHIDWSSGTAAVRGNKPINIYPNRKYYWEVLLKDRVFGTSMMIGLTTSQAKLYSDSYINLIGENKFGWGLSHKGLLWHNNHWSEYAKPFHENRSTLIGCLYDGHNGTLTYYKDGECLGIAFTGLNSIDDYLYPTISSTAAQSQFILTIAKREFLNLQDRCRHVLRQTYSFEHQHLHRWQQILPKRIFEYVILHEESAEFTRQHQVRKKFKAKVMKRHS</sequence>